<dbReference type="Gene3D" id="3.40.50.300">
    <property type="entry name" value="P-loop containing nucleotide triphosphate hydrolases"/>
    <property type="match status" value="2"/>
</dbReference>
<feature type="compositionally biased region" description="Pro residues" evidence="1">
    <location>
        <begin position="458"/>
        <end position="468"/>
    </location>
</feature>
<protein>
    <submittedName>
        <fullName evidence="4">SPOSA6832_02163-mRNA-1:cds</fullName>
    </submittedName>
</protein>
<feature type="region of interest" description="Disordered" evidence="1">
    <location>
        <begin position="442"/>
        <end position="489"/>
    </location>
</feature>
<feature type="compositionally biased region" description="Basic residues" evidence="1">
    <location>
        <begin position="1"/>
        <end position="13"/>
    </location>
</feature>
<feature type="compositionally biased region" description="Low complexity" evidence="1">
    <location>
        <begin position="41"/>
        <end position="55"/>
    </location>
</feature>
<feature type="compositionally biased region" description="Basic and acidic residues" evidence="1">
    <location>
        <begin position="27"/>
        <end position="40"/>
    </location>
</feature>
<dbReference type="InterPro" id="IPR011709">
    <property type="entry name" value="DEAD-box_helicase_OB_fold"/>
</dbReference>
<feature type="region of interest" description="Disordered" evidence="1">
    <location>
        <begin position="336"/>
        <end position="361"/>
    </location>
</feature>
<proteinExistence type="predicted"/>
<feature type="compositionally biased region" description="Low complexity" evidence="1">
    <location>
        <begin position="270"/>
        <end position="282"/>
    </location>
</feature>
<feature type="domain" description="Helicase C-terminal" evidence="3">
    <location>
        <begin position="1025"/>
        <end position="1190"/>
    </location>
</feature>
<dbReference type="CDD" id="cd18791">
    <property type="entry name" value="SF2_C_RHA"/>
    <property type="match status" value="1"/>
</dbReference>
<dbReference type="Gene3D" id="1.20.120.1080">
    <property type="match status" value="1"/>
</dbReference>
<evidence type="ECO:0000259" key="2">
    <source>
        <dbReference type="PROSITE" id="PS51192"/>
    </source>
</evidence>
<dbReference type="FunFam" id="3.40.50.300:FF:000819">
    <property type="entry name" value="ATP dependent RNA helicase, putative"/>
    <property type="match status" value="1"/>
</dbReference>
<dbReference type="Proteomes" id="UP000243876">
    <property type="component" value="Unassembled WGS sequence"/>
</dbReference>
<gene>
    <name evidence="4" type="primary">SPOSA6832_02163</name>
</gene>
<feature type="compositionally biased region" description="Acidic residues" evidence="1">
    <location>
        <begin position="970"/>
        <end position="982"/>
    </location>
</feature>
<dbReference type="InterPro" id="IPR007502">
    <property type="entry name" value="Helicase-assoc_dom"/>
</dbReference>
<feature type="compositionally biased region" description="Gly residues" evidence="1">
    <location>
        <begin position="56"/>
        <end position="65"/>
    </location>
</feature>
<organism evidence="4 5">
    <name type="scientific">Sporidiobolus salmonicolor</name>
    <name type="common">Yeast-like fungus</name>
    <name type="synonym">Sporobolomyces salmonicolor</name>
    <dbReference type="NCBI Taxonomy" id="5005"/>
    <lineage>
        <taxon>Eukaryota</taxon>
        <taxon>Fungi</taxon>
        <taxon>Dikarya</taxon>
        <taxon>Basidiomycota</taxon>
        <taxon>Pucciniomycotina</taxon>
        <taxon>Microbotryomycetes</taxon>
        <taxon>Sporidiobolales</taxon>
        <taxon>Sporidiobolaceae</taxon>
        <taxon>Sporobolomyces</taxon>
    </lineage>
</organism>
<feature type="domain" description="Helicase ATP-binding" evidence="2">
    <location>
        <begin position="708"/>
        <end position="856"/>
    </location>
</feature>
<dbReference type="PANTHER" id="PTHR18934">
    <property type="entry name" value="ATP-DEPENDENT RNA HELICASE"/>
    <property type="match status" value="1"/>
</dbReference>
<dbReference type="InterPro" id="IPR014001">
    <property type="entry name" value="Helicase_ATP-bd"/>
</dbReference>
<feature type="region of interest" description="Disordered" evidence="1">
    <location>
        <begin position="1"/>
        <end position="101"/>
    </location>
</feature>
<dbReference type="SUPFAM" id="SSF52540">
    <property type="entry name" value="P-loop containing nucleoside triphosphate hydrolases"/>
    <property type="match status" value="2"/>
</dbReference>
<dbReference type="SMART" id="SM00847">
    <property type="entry name" value="HA2"/>
    <property type="match status" value="1"/>
</dbReference>
<feature type="compositionally biased region" description="Low complexity" evidence="1">
    <location>
        <begin position="476"/>
        <end position="489"/>
    </location>
</feature>
<dbReference type="OrthoDB" id="5600252at2759"/>
<dbReference type="PANTHER" id="PTHR18934:SF145">
    <property type="entry name" value="ATP-DEPENDENT RNA HELICASE DHX57-RELATED"/>
    <property type="match status" value="1"/>
</dbReference>
<dbReference type="GO" id="GO:0003723">
    <property type="term" value="F:RNA binding"/>
    <property type="evidence" value="ECO:0007669"/>
    <property type="project" value="TreeGrafter"/>
</dbReference>
<dbReference type="SMART" id="SM00487">
    <property type="entry name" value="DEXDc"/>
    <property type="match status" value="1"/>
</dbReference>
<sequence length="1565" mass="172850">MPPKKSAAKKKKAASNARGFATTSVPRRKDPEEEAREAAAKAEAAAAAAKGAAEEGAGGAANGAGEGEREGQAEQEGAGANGAAAAAQEEWDPEASEKQALQALAEKVRPACDKEINRVVKVIEYERRLSKTMSGYAWTEQDLQRRIIELALADLKDDVPQPVNEPEDKVVAKVAILFGILEQLGFTPKRIEECLRAVRVMEIDDCLDWLFLHCDAEELACEGPIAPPAPIADSILLTPRIQSTPPSPTSNLKTAKNPSVQAPMSPPPARSRTTTTSSLSPLLDEASTEEALRARILAYDEELEQSLSGATDCPEDERDANQKYAALKLQLSEIQRAQGASKRASKGKGDRKGANPLSEEQEEWMEMQAEVLRKKIKAIEADYTFRKVDAEKLYREERTKLDAAQLAARLNGTTLESSIPEFDPSTTTATRAMERSLDPSLDISIPASTVPNGISSLPPSPGQPPEPEPNGIKSPAATAEADGDADGFFGNLLDEMPAEETNDFGTMIPVRNMALPKHFSGKTPKVNLEETVRKLDKYATVVFGVLSRSRAVRASVTVRWGDSGKSTQTFEMQDVACWDQPQAYNYIATVALFAVASSKEGNGMAVNKQLPTIFRDLWDELVAKKKEEDDEEYRNKLKLYKAIAEPRLQELSSRDPRGVKAEKTVDERHEIAGPNEVSPEISQRIQQEMLARQSWPSYQEMLRQRANLPIAAYRTEIMKTIEESHGKSTQVPSFILEHGMRLGRPVKVFCTEPRRISAISLAQRVSAELGEPPNACGTRNSLVGYSIRLDSAVSASTRVVYATTGIVLRMLEGRESLADVTHIIIDEVHERSIDSDFLLIVLREILEVRKDLKSVLIPSFPPLVLQLNFHLIKGSSSCPLRSSKLADCTLPERSAYLPGFASSSAEKIAAYMGGCPVVRVPGRTFPVTAYFLEDVVELTRYRLDPHSDSPYVARNKRGYGARPRRAIDDAPLDDDDELDAADGADVTQAPLSKQSRITLDCIDQHAINYDLIVSLLENLCFYKPDLVPFSSAILVFLPSLESIRRLSDILEAHQAFGSSQFIVLPLHSTISNESQGLVFNVPRPGVRKIVISTNIAETGVTIPDITAVIDTGKHREMRFDEKRQISRLVETFVAQSNAAQRRGRAGRVREGVAFHLFTKHRHDTIMAEHPQPEMTRLSLQDLALRIKIMKIGSTSIEDTLLKALDPPLTVNIQRAVKALTTTEEITPLGRHLAKLPMDVHLGLFLIMSCIFGCLDAALTITAALNSKSPWLTPFGREAEADAVKRGFKVENSDFLTTYNAYCSWREASGNGYEREFTRKSFLSQQNLQQIEELRQQFFSFLVDAGFISITDAERRQLISTKLGKSRTRFVRVPAELDVNSKDPKAVMACLAASMYPKLLVVDPQNGSLRTLANSAPAAIHPSSVNFAPGRRVDFGPNTRFVAFFTAMHTKKLYVWESGSVDERAVYLLCGNADFQLPAHSLSIDRKIKTRLEPKTAIAMKVLRQQWHGFFKKKMIDPSAPLPEGQQQWLALFMEALVTPTLADDDDKKKKKRDAVKVQLSLTRNG</sequence>
<feature type="region of interest" description="Disordered" evidence="1">
    <location>
        <begin position="239"/>
        <end position="286"/>
    </location>
</feature>
<keyword evidence="5" id="KW-1185">Reference proteome</keyword>
<evidence type="ECO:0000313" key="4">
    <source>
        <dbReference type="EMBL" id="CEQ40539.1"/>
    </source>
</evidence>
<dbReference type="InterPro" id="IPR027417">
    <property type="entry name" value="P-loop_NTPase"/>
</dbReference>
<evidence type="ECO:0000256" key="1">
    <source>
        <dbReference type="SAM" id="MobiDB-lite"/>
    </source>
</evidence>
<dbReference type="PROSITE" id="PS51192">
    <property type="entry name" value="HELICASE_ATP_BIND_1"/>
    <property type="match status" value="1"/>
</dbReference>
<feature type="compositionally biased region" description="Polar residues" evidence="1">
    <location>
        <begin position="240"/>
        <end position="260"/>
    </location>
</feature>
<dbReference type="EMBL" id="CENE01000007">
    <property type="protein sequence ID" value="CEQ40539.1"/>
    <property type="molecule type" value="Genomic_DNA"/>
</dbReference>
<dbReference type="Pfam" id="PF07717">
    <property type="entry name" value="OB_NTP_bind"/>
    <property type="match status" value="1"/>
</dbReference>
<dbReference type="Pfam" id="PF21010">
    <property type="entry name" value="HA2_C"/>
    <property type="match status" value="1"/>
</dbReference>
<dbReference type="InterPro" id="IPR001650">
    <property type="entry name" value="Helicase_C-like"/>
</dbReference>
<feature type="compositionally biased region" description="Low complexity" evidence="1">
    <location>
        <begin position="74"/>
        <end position="88"/>
    </location>
</feature>
<reference evidence="5" key="1">
    <citation type="submission" date="2015-02" db="EMBL/GenBank/DDBJ databases">
        <authorList>
            <person name="Gon?alves P."/>
        </authorList>
    </citation>
    <scope>NUCLEOTIDE SEQUENCE [LARGE SCALE GENOMIC DNA]</scope>
</reference>
<dbReference type="Pfam" id="PF00271">
    <property type="entry name" value="Helicase_C"/>
    <property type="match status" value="1"/>
</dbReference>
<dbReference type="GO" id="GO:0004386">
    <property type="term" value="F:helicase activity"/>
    <property type="evidence" value="ECO:0007669"/>
    <property type="project" value="TreeGrafter"/>
</dbReference>
<accession>A0A0D6EKL9</accession>
<evidence type="ECO:0000259" key="3">
    <source>
        <dbReference type="PROSITE" id="PS51194"/>
    </source>
</evidence>
<dbReference type="SMART" id="SM00490">
    <property type="entry name" value="HELICc"/>
    <property type="match status" value="1"/>
</dbReference>
<dbReference type="CDD" id="cd17917">
    <property type="entry name" value="DEXHc_RHA-like"/>
    <property type="match status" value="1"/>
</dbReference>
<feature type="region of interest" description="Disordered" evidence="1">
    <location>
        <begin position="964"/>
        <end position="985"/>
    </location>
</feature>
<evidence type="ECO:0000313" key="5">
    <source>
        <dbReference type="Proteomes" id="UP000243876"/>
    </source>
</evidence>
<name>A0A0D6EKL9_SPOSA</name>
<dbReference type="PROSITE" id="PS51194">
    <property type="entry name" value="HELICASE_CTER"/>
    <property type="match status" value="1"/>
</dbReference>